<keyword evidence="5" id="KW-1185">Reference proteome</keyword>
<sequence length="150" mass="17007">MSHVRTIRQEELQELLDLYHYLNADDPRLQAGDVQDIWQQIQQDSNMYYLVADVNGRIAAACVLILIPNLTRGARPYGLIENVVTHPDFRRQGHGTEVLQKALEIAWEHHCYKVMLLTGSKEDGTLTFYEQAGFVRGVKTGFIAKPAPEG</sequence>
<name>A0ABQ6GCN7_9BACL</name>
<reference evidence="4 5" key="1">
    <citation type="submission" date="2023-03" db="EMBL/GenBank/DDBJ databases">
        <title>Draft genome sequence of the bacteria which degrade cell wall of Tricholomamatutake.</title>
        <authorList>
            <person name="Konishi Y."/>
            <person name="Fukuta Y."/>
            <person name="Shirasaka N."/>
        </authorList>
    </citation>
    <scope>NUCLEOTIDE SEQUENCE [LARGE SCALE GENOMIC DNA]</scope>
    <source>
        <strain evidence="5">mu1</strain>
    </source>
</reference>
<dbReference type="InterPro" id="IPR050832">
    <property type="entry name" value="Bact_Acetyltransf"/>
</dbReference>
<gene>
    <name evidence="4" type="ORF">MU1_30440</name>
</gene>
<proteinExistence type="predicted"/>
<dbReference type="Proteomes" id="UP001157114">
    <property type="component" value="Unassembled WGS sequence"/>
</dbReference>
<evidence type="ECO:0000256" key="2">
    <source>
        <dbReference type="ARBA" id="ARBA00023315"/>
    </source>
</evidence>
<evidence type="ECO:0000313" key="4">
    <source>
        <dbReference type="EMBL" id="GLX68699.1"/>
    </source>
</evidence>
<dbReference type="InterPro" id="IPR016181">
    <property type="entry name" value="Acyl_CoA_acyltransferase"/>
</dbReference>
<evidence type="ECO:0000256" key="1">
    <source>
        <dbReference type="ARBA" id="ARBA00022679"/>
    </source>
</evidence>
<dbReference type="CDD" id="cd04301">
    <property type="entry name" value="NAT_SF"/>
    <property type="match status" value="1"/>
</dbReference>
<dbReference type="Gene3D" id="3.40.630.30">
    <property type="match status" value="1"/>
</dbReference>
<accession>A0ABQ6GCN7</accession>
<evidence type="ECO:0000313" key="5">
    <source>
        <dbReference type="Proteomes" id="UP001157114"/>
    </source>
</evidence>
<dbReference type="InterPro" id="IPR000182">
    <property type="entry name" value="GNAT_dom"/>
</dbReference>
<organism evidence="4 5">
    <name type="scientific">Paenibacillus glycanilyticus</name>
    <dbReference type="NCBI Taxonomy" id="126569"/>
    <lineage>
        <taxon>Bacteria</taxon>
        <taxon>Bacillati</taxon>
        <taxon>Bacillota</taxon>
        <taxon>Bacilli</taxon>
        <taxon>Bacillales</taxon>
        <taxon>Paenibacillaceae</taxon>
        <taxon>Paenibacillus</taxon>
    </lineage>
</organism>
<dbReference type="PANTHER" id="PTHR43877">
    <property type="entry name" value="AMINOALKYLPHOSPHONATE N-ACETYLTRANSFERASE-RELATED-RELATED"/>
    <property type="match status" value="1"/>
</dbReference>
<dbReference type="SUPFAM" id="SSF55729">
    <property type="entry name" value="Acyl-CoA N-acyltransferases (Nat)"/>
    <property type="match status" value="1"/>
</dbReference>
<keyword evidence="1" id="KW-0808">Transferase</keyword>
<dbReference type="RefSeq" id="WP_284239441.1">
    <property type="nucleotide sequence ID" value="NZ_BSSQ01000013.1"/>
</dbReference>
<keyword evidence="2" id="KW-0012">Acyltransferase</keyword>
<dbReference type="PROSITE" id="PS51186">
    <property type="entry name" value="GNAT"/>
    <property type="match status" value="1"/>
</dbReference>
<comment type="caution">
    <text evidence="4">The sequence shown here is derived from an EMBL/GenBank/DDBJ whole genome shotgun (WGS) entry which is preliminary data.</text>
</comment>
<dbReference type="EMBL" id="BSSQ01000013">
    <property type="protein sequence ID" value="GLX68699.1"/>
    <property type="molecule type" value="Genomic_DNA"/>
</dbReference>
<dbReference type="Pfam" id="PF00583">
    <property type="entry name" value="Acetyltransf_1"/>
    <property type="match status" value="1"/>
</dbReference>
<evidence type="ECO:0000259" key="3">
    <source>
        <dbReference type="PROSITE" id="PS51186"/>
    </source>
</evidence>
<protein>
    <submittedName>
        <fullName evidence="4">Acetyltransferase</fullName>
    </submittedName>
</protein>
<feature type="domain" description="N-acetyltransferase" evidence="3">
    <location>
        <begin position="2"/>
        <end position="150"/>
    </location>
</feature>